<feature type="transmembrane region" description="Helical" evidence="6">
    <location>
        <begin position="240"/>
        <end position="257"/>
    </location>
</feature>
<evidence type="ECO:0000313" key="7">
    <source>
        <dbReference type="EMBL" id="AEO63744.1"/>
    </source>
</evidence>
<evidence type="ECO:0008006" key="9">
    <source>
        <dbReference type="Google" id="ProtNLM"/>
    </source>
</evidence>
<dbReference type="HOGENOM" id="CLU_033465_3_0_1"/>
<feature type="transmembrane region" description="Helical" evidence="6">
    <location>
        <begin position="277"/>
        <end position="297"/>
    </location>
</feature>
<comment type="subcellular location">
    <subcellularLocation>
        <location evidence="1">Membrane</location>
        <topology evidence="1">Multi-pass membrane protein</topology>
    </subcellularLocation>
</comment>
<proteinExistence type="predicted"/>
<organism evidence="7 8">
    <name type="scientific">Thermothielavioides terrestris (strain ATCC 38088 / NRRL 8126)</name>
    <name type="common">Thielavia terrestris</name>
    <dbReference type="NCBI Taxonomy" id="578455"/>
    <lineage>
        <taxon>Eukaryota</taxon>
        <taxon>Fungi</taxon>
        <taxon>Dikarya</taxon>
        <taxon>Ascomycota</taxon>
        <taxon>Pezizomycotina</taxon>
        <taxon>Sordariomycetes</taxon>
        <taxon>Sordariomycetidae</taxon>
        <taxon>Sordariales</taxon>
        <taxon>Chaetomiaceae</taxon>
        <taxon>Thermothielavioides</taxon>
        <taxon>Thermothielavioides terrestris</taxon>
    </lineage>
</organism>
<dbReference type="GO" id="GO:0016020">
    <property type="term" value="C:membrane"/>
    <property type="evidence" value="ECO:0007669"/>
    <property type="project" value="UniProtKB-SubCell"/>
</dbReference>
<keyword evidence="3 6" id="KW-1133">Transmembrane helix</keyword>
<dbReference type="EMBL" id="CP003009">
    <property type="protein sequence ID" value="AEO63744.1"/>
    <property type="molecule type" value="Genomic_DNA"/>
</dbReference>
<dbReference type="Proteomes" id="UP000008181">
    <property type="component" value="Chromosome 1"/>
</dbReference>
<keyword evidence="4 6" id="KW-0472">Membrane</keyword>
<feature type="region of interest" description="Disordered" evidence="5">
    <location>
        <begin position="315"/>
        <end position="359"/>
    </location>
</feature>
<evidence type="ECO:0000256" key="6">
    <source>
        <dbReference type="SAM" id="Phobius"/>
    </source>
</evidence>
<keyword evidence="2 6" id="KW-0812">Transmembrane</keyword>
<feature type="compositionally biased region" description="Polar residues" evidence="5">
    <location>
        <begin position="346"/>
        <end position="359"/>
    </location>
</feature>
<name>G2QUU9_THETT</name>
<accession>G2QUU9</accession>
<dbReference type="PANTHER" id="PTHR31465">
    <property type="entry name" value="PROTEIN RTA1-RELATED"/>
    <property type="match status" value="1"/>
</dbReference>
<keyword evidence="8" id="KW-1185">Reference proteome</keyword>
<evidence type="ECO:0000256" key="1">
    <source>
        <dbReference type="ARBA" id="ARBA00004141"/>
    </source>
</evidence>
<dbReference type="OrthoDB" id="5384040at2759"/>
<evidence type="ECO:0000256" key="3">
    <source>
        <dbReference type="ARBA" id="ARBA00022989"/>
    </source>
</evidence>
<dbReference type="GeneID" id="11516570"/>
<dbReference type="InterPro" id="IPR007568">
    <property type="entry name" value="RTA1"/>
</dbReference>
<feature type="transmembrane region" description="Helical" evidence="6">
    <location>
        <begin position="88"/>
        <end position="107"/>
    </location>
</feature>
<sequence length="359" mass="39815">MLPHSLTRTAIRLLLRRDDSDSDDDVNGSQDCVYATPGPNGNVPVTACNSYYNYDPQFAPAVAVAVLFGIFTAIHVVEAFLFKKRYAWVLIMGALWETIAFVIHSLGTKDQQQIGYATAWNILFLLAPLWINAFAYMTFARMVLFWHPEGKVAGFRAAVIARWFVLADILSFVVQAVGGIMASPGASANIIQIGLNIFMGGIGLQLLFILVFLGLMGAFHRRCSQAPQVVDGGKRGWRPLLWGLYGVLVCIIVRIIFRMAEFARGITPENPVPFHEAYAYALDCFPMMVALLLLAIYHPGRYLVGPDSEFPRLSRKEKKALKREKKAARGEEKEAKSQAKKSGGARTSSSEGMYQLEQV</sequence>
<feature type="transmembrane region" description="Helical" evidence="6">
    <location>
        <begin position="160"/>
        <end position="181"/>
    </location>
</feature>
<dbReference type="eggNOG" id="ENOG502RZA5">
    <property type="taxonomic scope" value="Eukaryota"/>
</dbReference>
<feature type="transmembrane region" description="Helical" evidence="6">
    <location>
        <begin position="58"/>
        <end position="81"/>
    </location>
</feature>
<dbReference type="KEGG" id="ttt:THITE_2109332"/>
<evidence type="ECO:0000313" key="8">
    <source>
        <dbReference type="Proteomes" id="UP000008181"/>
    </source>
</evidence>
<feature type="compositionally biased region" description="Basic and acidic residues" evidence="5">
    <location>
        <begin position="327"/>
        <end position="337"/>
    </location>
</feature>
<evidence type="ECO:0000256" key="2">
    <source>
        <dbReference type="ARBA" id="ARBA00022692"/>
    </source>
</evidence>
<evidence type="ECO:0000256" key="5">
    <source>
        <dbReference type="SAM" id="MobiDB-lite"/>
    </source>
</evidence>
<feature type="transmembrane region" description="Helical" evidence="6">
    <location>
        <begin position="119"/>
        <end position="139"/>
    </location>
</feature>
<dbReference type="AlphaFoldDB" id="G2QUU9"/>
<evidence type="ECO:0000256" key="4">
    <source>
        <dbReference type="ARBA" id="ARBA00023136"/>
    </source>
</evidence>
<dbReference type="PANTHER" id="PTHR31465:SF15">
    <property type="entry name" value="LIPID TRANSPORTER ATNI-RELATED"/>
    <property type="match status" value="1"/>
</dbReference>
<dbReference type="RefSeq" id="XP_003650080.1">
    <property type="nucleotide sequence ID" value="XM_003650032.1"/>
</dbReference>
<gene>
    <name evidence="7" type="ORF">THITE_2109332</name>
</gene>
<reference evidence="7 8" key="1">
    <citation type="journal article" date="2011" name="Nat. Biotechnol.">
        <title>Comparative genomic analysis of the thermophilic biomass-degrading fungi Myceliophthora thermophila and Thielavia terrestris.</title>
        <authorList>
            <person name="Berka R.M."/>
            <person name="Grigoriev I.V."/>
            <person name="Otillar R."/>
            <person name="Salamov A."/>
            <person name="Grimwood J."/>
            <person name="Reid I."/>
            <person name="Ishmael N."/>
            <person name="John T."/>
            <person name="Darmond C."/>
            <person name="Moisan M.-C."/>
            <person name="Henrissat B."/>
            <person name="Coutinho P.M."/>
            <person name="Lombard V."/>
            <person name="Natvig D.O."/>
            <person name="Lindquist E."/>
            <person name="Schmutz J."/>
            <person name="Lucas S."/>
            <person name="Harris P."/>
            <person name="Powlowski J."/>
            <person name="Bellemare A."/>
            <person name="Taylor D."/>
            <person name="Butler G."/>
            <person name="de Vries R.P."/>
            <person name="Allijn I.E."/>
            <person name="van den Brink J."/>
            <person name="Ushinsky S."/>
            <person name="Storms R."/>
            <person name="Powell A.J."/>
            <person name="Paulsen I.T."/>
            <person name="Elbourne L.D.H."/>
            <person name="Baker S.E."/>
            <person name="Magnuson J."/>
            <person name="LaBoissiere S."/>
            <person name="Clutterbuck A.J."/>
            <person name="Martinez D."/>
            <person name="Wogulis M."/>
            <person name="de Leon A.L."/>
            <person name="Rey M.W."/>
            <person name="Tsang A."/>
        </authorList>
    </citation>
    <scope>NUCLEOTIDE SEQUENCE [LARGE SCALE GENOMIC DNA]</scope>
    <source>
        <strain evidence="8">ATCC 38088 / NRRL 8126</strain>
    </source>
</reference>
<protein>
    <recommendedName>
        <fullName evidence="9">RTA1 like protein</fullName>
    </recommendedName>
</protein>
<feature type="transmembrane region" description="Helical" evidence="6">
    <location>
        <begin position="193"/>
        <end position="219"/>
    </location>
</feature>
<feature type="compositionally biased region" description="Basic residues" evidence="5">
    <location>
        <begin position="315"/>
        <end position="326"/>
    </location>
</feature>
<dbReference type="Pfam" id="PF04479">
    <property type="entry name" value="RTA1"/>
    <property type="match status" value="1"/>
</dbReference>